<organism evidence="4">
    <name type="scientific">Methylophilus methylotrophus</name>
    <name type="common">Bacterium W3A1</name>
    <dbReference type="NCBI Taxonomy" id="17"/>
    <lineage>
        <taxon>Bacteria</taxon>
        <taxon>Pseudomonadati</taxon>
        <taxon>Pseudomonadota</taxon>
        <taxon>Betaproteobacteria</taxon>
        <taxon>Nitrosomonadales</taxon>
        <taxon>Methylophilaceae</taxon>
        <taxon>Methylophilus</taxon>
    </lineage>
</organism>
<dbReference type="AlphaFoldDB" id="F1KC55"/>
<feature type="domain" description="DUF6996" evidence="1">
    <location>
        <begin position="9"/>
        <end position="75"/>
    </location>
</feature>
<dbReference type="InterPro" id="IPR054266">
    <property type="entry name" value="DUF6997"/>
</dbReference>
<proteinExistence type="predicted"/>
<feature type="domain" description="DUF7226" evidence="3">
    <location>
        <begin position="284"/>
        <end position="424"/>
    </location>
</feature>
<evidence type="ECO:0000259" key="1">
    <source>
        <dbReference type="Pfam" id="PF22515"/>
    </source>
</evidence>
<dbReference type="Pfam" id="PF23871">
    <property type="entry name" value="DUF7226"/>
    <property type="match status" value="1"/>
</dbReference>
<reference evidence="4" key="1">
    <citation type="submission" date="2011-02" db="EMBL/GenBank/DDBJ databases">
        <title>MmeII RM system.</title>
        <authorList>
            <person name="Morgan R.D."/>
            <person name="Bhatia T."/>
        </authorList>
    </citation>
    <scope>NUCLEOTIDE SEQUENCE</scope>
    <source>
        <strain evidence="4">NEB 1189</strain>
    </source>
</reference>
<name>F1KC55_METME</name>
<gene>
    <name evidence="4" type="primary">mmeIIR</name>
</gene>
<dbReference type="InterPro" id="IPR055650">
    <property type="entry name" value="DUF7226"/>
</dbReference>
<dbReference type="REBASE" id="1240">
    <property type="entry name" value="MmeII"/>
</dbReference>
<evidence type="ECO:0000259" key="3">
    <source>
        <dbReference type="Pfam" id="PF23871"/>
    </source>
</evidence>
<feature type="domain" description="DUF6997" evidence="2">
    <location>
        <begin position="77"/>
        <end position="246"/>
    </location>
</feature>
<protein>
    <submittedName>
        <fullName evidence="4">MmeII</fullName>
    </submittedName>
</protein>
<evidence type="ECO:0000259" key="2">
    <source>
        <dbReference type="Pfam" id="PF22518"/>
    </source>
</evidence>
<evidence type="ECO:0000313" key="4">
    <source>
        <dbReference type="EMBL" id="ADX97308.1"/>
    </source>
</evidence>
<dbReference type="Pfam" id="PF22518">
    <property type="entry name" value="DUF6997"/>
    <property type="match status" value="1"/>
</dbReference>
<dbReference type="Pfam" id="PF22515">
    <property type="entry name" value="DUF6996"/>
    <property type="match status" value="1"/>
</dbReference>
<dbReference type="EMBL" id="JF323051">
    <property type="protein sequence ID" value="ADX97308.1"/>
    <property type="molecule type" value="Genomic_DNA"/>
</dbReference>
<sequence length="426" mass="49350">MSETNLNQLAWTSLFEKYDIFNQLETHNFFNITSTQINQFREARLMTKFDNTSQLPNIFSKNGIGILPTSRGSYTLGKFNIFHKFEEIPEEVEHYRFCNIYESLDFNNISSESTAISCASISKILDDFIGEELVSTVSGRMGTSTFEFSLDKFHTKKITVEKAQIEIDGGYEGEKSFVLIEAKNYISDDFIIRQLYYPFRKWKETIQKEVKNVYLTYSNGVFELREYAFTDIEGYNSIYLVKSKRYAIYNIVINVEIIQQLILATAIEPEPLDTPFPQADSFERVIKLCELINTSEILSKDEITENYDFDSRQTDYYLNACKYLGLTEKAFKDGGIAACLSSKGKAIFKKDISSRRLDFIKLILAKTVFRKTLELYFNKASMPTKDEVVLIMKESKLNKVTSEETYSRRASTVLGWTNWIINQIEE</sequence>
<accession>F1KC55</accession>
<dbReference type="InterPro" id="IPR054265">
    <property type="entry name" value="DUF6996"/>
</dbReference>